<gene>
    <name evidence="2" type="ORF">HPHPA11_0310</name>
</gene>
<comment type="caution">
    <text evidence="2">The sequence shown here is derived from an EMBL/GenBank/DDBJ whole genome shotgun (WGS) entry which is preliminary data.</text>
</comment>
<accession>N4TIW4</accession>
<evidence type="ECO:0000313" key="2">
    <source>
        <dbReference type="EMBL" id="ENH59177.1"/>
    </source>
</evidence>
<feature type="region of interest" description="Disordered" evidence="1">
    <location>
        <begin position="1"/>
        <end position="37"/>
    </location>
</feature>
<name>N4TIW4_HELPX</name>
<sequence>MSGVHIVENTNNEKIEKPNISNPTASTPPPPIIMKSF</sequence>
<dbReference type="AlphaFoldDB" id="N4TIW4"/>
<dbReference type="PATRIC" id="fig|992035.3.peg.302"/>
<evidence type="ECO:0000256" key="1">
    <source>
        <dbReference type="SAM" id="MobiDB-lite"/>
    </source>
</evidence>
<proteinExistence type="predicted"/>
<evidence type="ECO:0000313" key="3">
    <source>
        <dbReference type="Proteomes" id="UP000012243"/>
    </source>
</evidence>
<organism evidence="2 3">
    <name type="scientific">Helicobacter pylori Hp A-11</name>
    <dbReference type="NCBI Taxonomy" id="992035"/>
    <lineage>
        <taxon>Bacteria</taxon>
        <taxon>Pseudomonadati</taxon>
        <taxon>Campylobacterota</taxon>
        <taxon>Epsilonproteobacteria</taxon>
        <taxon>Campylobacterales</taxon>
        <taxon>Helicobacteraceae</taxon>
        <taxon>Helicobacter</taxon>
    </lineage>
</organism>
<dbReference type="Proteomes" id="UP000012243">
    <property type="component" value="Unassembled WGS sequence"/>
</dbReference>
<feature type="compositionally biased region" description="Pro residues" evidence="1">
    <location>
        <begin position="26"/>
        <end position="37"/>
    </location>
</feature>
<reference evidence="2 3" key="1">
    <citation type="submission" date="2013-02" db="EMBL/GenBank/DDBJ databases">
        <title>Comparative Sequence Analysis of H. pylori Isolates.</title>
        <authorList>
            <person name="Blanchard T.G."/>
            <person name="Czinn S.J."/>
            <person name="McCracken C.M."/>
            <person name="Abolude K.A."/>
            <person name="Shefchek K.S."/>
            <person name="Maroo A.M."/>
            <person name="Santana-Cruz I.S."/>
            <person name="Tallon L.J."/>
            <person name="Ficke F.W.F."/>
        </authorList>
    </citation>
    <scope>NUCLEOTIDE SEQUENCE [LARGE SCALE GENOMIC DNA]</scope>
    <source>
        <strain evidence="2 3">Hp A-11</strain>
    </source>
</reference>
<dbReference type="EMBL" id="AOTW01000001">
    <property type="protein sequence ID" value="ENH59177.1"/>
    <property type="molecule type" value="Genomic_DNA"/>
</dbReference>
<protein>
    <submittedName>
        <fullName evidence="2">Uncharacterized protein</fullName>
    </submittedName>
</protein>